<reference evidence="2" key="2">
    <citation type="submission" date="2025-05" db="UniProtKB">
        <authorList>
            <consortium name="EnsemblMetazoa"/>
        </authorList>
    </citation>
    <scope>IDENTIFICATION</scope>
</reference>
<evidence type="ECO:0000313" key="2">
    <source>
        <dbReference type="EnsemblMetazoa" id="XP_028138219.1"/>
    </source>
</evidence>
<dbReference type="Proteomes" id="UP001652700">
    <property type="component" value="Unplaced"/>
</dbReference>
<evidence type="ECO:0000313" key="3">
    <source>
        <dbReference type="Proteomes" id="UP001652700"/>
    </source>
</evidence>
<dbReference type="SUPFAM" id="SSF47565">
    <property type="entry name" value="Insect pheromone/odorant-binding proteins"/>
    <property type="match status" value="1"/>
</dbReference>
<dbReference type="OrthoDB" id="6777046at2759"/>
<dbReference type="FunCoup" id="A0A6P7FPE1">
    <property type="interactions" value="23"/>
</dbReference>
<dbReference type="InParanoid" id="A0A6P7FPE1"/>
<dbReference type="AlphaFoldDB" id="A0A6P7FPE1"/>
<dbReference type="Pfam" id="PF01395">
    <property type="entry name" value="PBP_GOBP"/>
    <property type="match status" value="1"/>
</dbReference>
<evidence type="ECO:0000313" key="4">
    <source>
        <dbReference type="RefSeq" id="XP_028138219.1"/>
    </source>
</evidence>
<dbReference type="RefSeq" id="XP_028138219.1">
    <property type="nucleotide sequence ID" value="XM_028282418.1"/>
</dbReference>
<reference evidence="4" key="1">
    <citation type="submission" date="2025-04" db="UniProtKB">
        <authorList>
            <consortium name="RefSeq"/>
        </authorList>
    </citation>
    <scope>IDENTIFICATION</scope>
    <source>
        <tissue evidence="4">Whole insect</tissue>
    </source>
</reference>
<organism evidence="4">
    <name type="scientific">Diabrotica virgifera virgifera</name>
    <name type="common">western corn rootworm</name>
    <dbReference type="NCBI Taxonomy" id="50390"/>
    <lineage>
        <taxon>Eukaryota</taxon>
        <taxon>Metazoa</taxon>
        <taxon>Ecdysozoa</taxon>
        <taxon>Arthropoda</taxon>
        <taxon>Hexapoda</taxon>
        <taxon>Insecta</taxon>
        <taxon>Pterygota</taxon>
        <taxon>Neoptera</taxon>
        <taxon>Endopterygota</taxon>
        <taxon>Coleoptera</taxon>
        <taxon>Polyphaga</taxon>
        <taxon>Cucujiformia</taxon>
        <taxon>Chrysomeloidea</taxon>
        <taxon>Chrysomelidae</taxon>
        <taxon>Galerucinae</taxon>
        <taxon>Diabroticina</taxon>
        <taxon>Diabroticites</taxon>
        <taxon>Diabrotica</taxon>
    </lineage>
</organism>
<dbReference type="Gene3D" id="1.10.238.20">
    <property type="entry name" value="Pheromone/general odorant binding protein domain"/>
    <property type="match status" value="1"/>
</dbReference>
<dbReference type="KEGG" id="dvv:114332596"/>
<accession>A0A6P7FPE1</accession>
<dbReference type="InterPro" id="IPR006170">
    <property type="entry name" value="PBP/GOBP"/>
</dbReference>
<evidence type="ECO:0000256" key="1">
    <source>
        <dbReference type="SAM" id="SignalP"/>
    </source>
</evidence>
<protein>
    <submittedName>
        <fullName evidence="4">Uncharacterized protein LOC114332596</fullName>
    </submittedName>
</protein>
<dbReference type="EnsemblMetazoa" id="XM_028282418.2">
    <property type="protein sequence ID" value="XP_028138219.1"/>
    <property type="gene ID" value="LOC114332596"/>
</dbReference>
<feature type="signal peptide" evidence="1">
    <location>
        <begin position="1"/>
        <end position="18"/>
    </location>
</feature>
<proteinExistence type="predicted"/>
<gene>
    <name evidence="4" type="primary">LOC114332596</name>
</gene>
<dbReference type="GeneID" id="114332596"/>
<dbReference type="InterPro" id="IPR036728">
    <property type="entry name" value="PBP_GOBP_sf"/>
</dbReference>
<dbReference type="GO" id="GO:0005549">
    <property type="term" value="F:odorant binding"/>
    <property type="evidence" value="ECO:0007669"/>
    <property type="project" value="InterPro"/>
</dbReference>
<keyword evidence="3" id="KW-1185">Reference proteome</keyword>
<sequence>MKHVIATILLCLPWLSYGMINRKDFSENQLERIDSIHQICKHTTGVSETLINQMIKGGFPEDLKAKRYSYCLWMVYMEMDDNLDLDVKHMWNFLPHIHKRDVHIYMQCNDEIKKLPGNDLVEKMWQMQKCAQGRVDPEHYLFF</sequence>
<name>A0A6P7FPE1_DIAVI</name>
<dbReference type="CDD" id="cd23992">
    <property type="entry name" value="PBP_GOBP"/>
    <property type="match status" value="1"/>
</dbReference>
<keyword evidence="1" id="KW-0732">Signal</keyword>
<feature type="chain" id="PRO_5028088123" evidence="1">
    <location>
        <begin position="19"/>
        <end position="143"/>
    </location>
</feature>